<gene>
    <name evidence="10" type="ORF">FB566_1449</name>
</gene>
<sequence>MANGEPPQRRTSSVRLRLMLPIAAAIAGVLTLGVIQVSSALAADTDAGHARVLANLANATAKILHVGQDEVAEATYSHESDGREYHGRYGDQLDRTDQFVDNFIAAATEARETVPDLEAVLTTAEGALGQLSEARERFDAFTRSSKVPLDDPNVTKALQIYRDMAYRMLDVADELHTQIADQNLANQARAVAALAGAKQAAADQRFLVRNILATSEIDVDGDGKPDPIPPSRTAELAQFQGIEKQRLGEFYRSATARAKGFYATIVVGPSLDQSALIVDQLLTERKVEFSARDWDYAQAYRINKLHEVETAITEDLEFSAIDLKAASQQDAIITGTAVLLITGLSFGAAVILAVRISRRLQILRNDALVAAEDTLPAAVAEMTEARSERQVTDAVTAAEVAATTERTGPNDEVGAVSQAFTVVHKQALRLAADQALLRLDVAAMMIALARRGQSLVQRQLYMLDEFASVERDPESISRMEQLNHLASRMRRNEENLLLLAGGDPGRRHNTATSVAKAVAEAAAEIEDSDRVVVVDAAEAPVVANVVGDVVHLLAELLENAALFSPPNTKVRVATRHTVHEIVISIADEGIGLPPEQVSEINQRLSEPSALTSSLAGTMGLLVVARLAARHDIDVQLHSTAGKGTLAVVRLPETLIAKEALPAARVPGSAFAGAEHTRGGSPLALTAEPATGPLTGTGERPAADAVGTIVPHQRTVRRSPQPARSPGHAGDPKTAGGHRSSWFMPSTGSGDFPSQPPGSLSWKEGAGDVAYDRTRRAIAEAEAAAAALAPPPAPPMNPVRPAPAFGGVTTPPASPAPPPPPPVADNGNGGLPRRSPGARLLPGSVETPPEASSPRGGAGDGIDPDEIRSRLSGFAGGIARAHTGNDGSGNG</sequence>
<dbReference type="GO" id="GO:0004673">
    <property type="term" value="F:protein histidine kinase activity"/>
    <property type="evidence" value="ECO:0007669"/>
    <property type="project" value="UniProtKB-EC"/>
</dbReference>
<evidence type="ECO:0000256" key="8">
    <source>
        <dbReference type="SAM" id="Phobius"/>
    </source>
</evidence>
<dbReference type="PANTHER" id="PTHR44936">
    <property type="entry name" value="SENSOR PROTEIN CREC"/>
    <property type="match status" value="1"/>
</dbReference>
<name>A0A543ATN9_9ACTN</name>
<evidence type="ECO:0000256" key="3">
    <source>
        <dbReference type="ARBA" id="ARBA00022553"/>
    </source>
</evidence>
<dbReference type="InterPro" id="IPR005467">
    <property type="entry name" value="His_kinase_dom"/>
</dbReference>
<keyword evidence="11" id="KW-1185">Reference proteome</keyword>
<keyword evidence="8" id="KW-0812">Transmembrane</keyword>
<keyword evidence="3" id="KW-0597">Phosphoprotein</keyword>
<dbReference type="Proteomes" id="UP000317043">
    <property type="component" value="Unassembled WGS sequence"/>
</dbReference>
<dbReference type="AlphaFoldDB" id="A0A543ATN9"/>
<protein>
    <recommendedName>
        <fullName evidence="2">histidine kinase</fullName>
        <ecNumber evidence="2">2.7.13.3</ecNumber>
    </recommendedName>
</protein>
<keyword evidence="6" id="KW-0902">Two-component regulatory system</keyword>
<dbReference type="Pfam" id="PF02518">
    <property type="entry name" value="HATPase_c"/>
    <property type="match status" value="1"/>
</dbReference>
<evidence type="ECO:0000256" key="5">
    <source>
        <dbReference type="ARBA" id="ARBA00022777"/>
    </source>
</evidence>
<evidence type="ECO:0000313" key="11">
    <source>
        <dbReference type="Proteomes" id="UP000317043"/>
    </source>
</evidence>
<evidence type="ECO:0000256" key="6">
    <source>
        <dbReference type="ARBA" id="ARBA00023012"/>
    </source>
</evidence>
<dbReference type="SUPFAM" id="SSF55874">
    <property type="entry name" value="ATPase domain of HSP90 chaperone/DNA topoisomerase II/histidine kinase"/>
    <property type="match status" value="1"/>
</dbReference>
<accession>A0A543ATN9</accession>
<feature type="compositionally biased region" description="Pro residues" evidence="7">
    <location>
        <begin position="788"/>
        <end position="800"/>
    </location>
</feature>
<keyword evidence="4" id="KW-0808">Transferase</keyword>
<dbReference type="InterPro" id="IPR050980">
    <property type="entry name" value="2C_sensor_his_kinase"/>
</dbReference>
<organism evidence="10 11">
    <name type="scientific">Stackebrandtia endophytica</name>
    <dbReference type="NCBI Taxonomy" id="1496996"/>
    <lineage>
        <taxon>Bacteria</taxon>
        <taxon>Bacillati</taxon>
        <taxon>Actinomycetota</taxon>
        <taxon>Actinomycetes</taxon>
        <taxon>Glycomycetales</taxon>
        <taxon>Glycomycetaceae</taxon>
        <taxon>Stackebrandtia</taxon>
    </lineage>
</organism>
<feature type="region of interest" description="Disordered" evidence="7">
    <location>
        <begin position="671"/>
        <end position="764"/>
    </location>
</feature>
<keyword evidence="8" id="KW-1133">Transmembrane helix</keyword>
<dbReference type="GO" id="GO:0000160">
    <property type="term" value="P:phosphorelay signal transduction system"/>
    <property type="evidence" value="ECO:0007669"/>
    <property type="project" value="UniProtKB-KW"/>
</dbReference>
<evidence type="ECO:0000256" key="1">
    <source>
        <dbReference type="ARBA" id="ARBA00000085"/>
    </source>
</evidence>
<evidence type="ECO:0000256" key="2">
    <source>
        <dbReference type="ARBA" id="ARBA00012438"/>
    </source>
</evidence>
<keyword evidence="5 10" id="KW-0418">Kinase</keyword>
<reference evidence="10 11" key="1">
    <citation type="submission" date="2019-06" db="EMBL/GenBank/DDBJ databases">
        <title>Sequencing the genomes of 1000 actinobacteria strains.</title>
        <authorList>
            <person name="Klenk H.-P."/>
        </authorList>
    </citation>
    <scope>NUCLEOTIDE SEQUENCE [LARGE SCALE GENOMIC DNA]</scope>
    <source>
        <strain evidence="10 11">DSM 45928</strain>
    </source>
</reference>
<proteinExistence type="predicted"/>
<evidence type="ECO:0000313" key="10">
    <source>
        <dbReference type="EMBL" id="TQL75931.1"/>
    </source>
</evidence>
<dbReference type="InterPro" id="IPR003594">
    <property type="entry name" value="HATPase_dom"/>
</dbReference>
<comment type="caution">
    <text evidence="10">The sequence shown here is derived from an EMBL/GenBank/DDBJ whole genome shotgun (WGS) entry which is preliminary data.</text>
</comment>
<dbReference type="PROSITE" id="PS50109">
    <property type="entry name" value="HIS_KIN"/>
    <property type="match status" value="1"/>
</dbReference>
<dbReference type="EC" id="2.7.13.3" evidence="2"/>
<feature type="compositionally biased region" description="Pro residues" evidence="7">
    <location>
        <begin position="811"/>
        <end position="822"/>
    </location>
</feature>
<evidence type="ECO:0000259" key="9">
    <source>
        <dbReference type="PROSITE" id="PS50109"/>
    </source>
</evidence>
<evidence type="ECO:0000256" key="7">
    <source>
        <dbReference type="SAM" id="MobiDB-lite"/>
    </source>
</evidence>
<dbReference type="PANTHER" id="PTHR44936:SF9">
    <property type="entry name" value="SENSOR PROTEIN CREC"/>
    <property type="match status" value="1"/>
</dbReference>
<keyword evidence="8" id="KW-0472">Membrane</keyword>
<dbReference type="SMART" id="SM00387">
    <property type="entry name" value="HATPase_c"/>
    <property type="match status" value="1"/>
</dbReference>
<feature type="transmembrane region" description="Helical" evidence="8">
    <location>
        <begin position="331"/>
        <end position="354"/>
    </location>
</feature>
<comment type="catalytic activity">
    <reaction evidence="1">
        <text>ATP + protein L-histidine = ADP + protein N-phospho-L-histidine.</text>
        <dbReference type="EC" id="2.7.13.3"/>
    </reaction>
</comment>
<dbReference type="InterPro" id="IPR013587">
    <property type="entry name" value="Nitrate/nitrite_sensing"/>
</dbReference>
<dbReference type="Gene3D" id="3.30.565.10">
    <property type="entry name" value="Histidine kinase-like ATPase, C-terminal domain"/>
    <property type="match status" value="1"/>
</dbReference>
<dbReference type="InterPro" id="IPR036890">
    <property type="entry name" value="HATPase_C_sf"/>
</dbReference>
<evidence type="ECO:0000256" key="4">
    <source>
        <dbReference type="ARBA" id="ARBA00022679"/>
    </source>
</evidence>
<dbReference type="Pfam" id="PF08376">
    <property type="entry name" value="NIT"/>
    <property type="match status" value="1"/>
</dbReference>
<dbReference type="EMBL" id="VFOW01000001">
    <property type="protein sequence ID" value="TQL75931.1"/>
    <property type="molecule type" value="Genomic_DNA"/>
</dbReference>
<dbReference type="InParanoid" id="A0A543ATN9"/>
<dbReference type="OrthoDB" id="4652229at2"/>
<feature type="region of interest" description="Disordered" evidence="7">
    <location>
        <begin position="787"/>
        <end position="890"/>
    </location>
</feature>
<feature type="domain" description="Histidine kinase" evidence="9">
    <location>
        <begin position="549"/>
        <end position="654"/>
    </location>
</feature>